<dbReference type="SUPFAM" id="SSF47095">
    <property type="entry name" value="HMG-box"/>
    <property type="match status" value="1"/>
</dbReference>
<dbReference type="PRINTS" id="PR00886">
    <property type="entry name" value="HIGHMOBLTY12"/>
</dbReference>
<accession>A0A8H7PJJ6</accession>
<dbReference type="PROSITE" id="PS50118">
    <property type="entry name" value="HMG_BOX_2"/>
    <property type="match status" value="1"/>
</dbReference>
<dbReference type="GO" id="GO:0005634">
    <property type="term" value="C:nucleus"/>
    <property type="evidence" value="ECO:0007669"/>
    <property type="project" value="UniProtKB-SubCell"/>
</dbReference>
<evidence type="ECO:0000256" key="5">
    <source>
        <dbReference type="SAM" id="Coils"/>
    </source>
</evidence>
<dbReference type="EMBL" id="JAEPQZ010000012">
    <property type="protein sequence ID" value="KAG2174910.1"/>
    <property type="molecule type" value="Genomic_DNA"/>
</dbReference>
<dbReference type="SMART" id="SM00398">
    <property type="entry name" value="HMG"/>
    <property type="match status" value="1"/>
</dbReference>
<evidence type="ECO:0000256" key="4">
    <source>
        <dbReference type="PROSITE-ProRule" id="PRU00267"/>
    </source>
</evidence>
<evidence type="ECO:0000313" key="9">
    <source>
        <dbReference type="Proteomes" id="UP000654370"/>
    </source>
</evidence>
<keyword evidence="3 4" id="KW-0539">Nucleus</keyword>
<protein>
    <recommendedName>
        <fullName evidence="7">HMG box domain-containing protein</fullName>
    </recommendedName>
</protein>
<evidence type="ECO:0000256" key="1">
    <source>
        <dbReference type="ARBA" id="ARBA00004123"/>
    </source>
</evidence>
<comment type="caution">
    <text evidence="8">The sequence shown here is derived from an EMBL/GenBank/DDBJ whole genome shotgun (WGS) entry which is preliminary data.</text>
</comment>
<dbReference type="Proteomes" id="UP000654370">
    <property type="component" value="Unassembled WGS sequence"/>
</dbReference>
<evidence type="ECO:0000256" key="2">
    <source>
        <dbReference type="ARBA" id="ARBA00023125"/>
    </source>
</evidence>
<reference evidence="8" key="1">
    <citation type="submission" date="2020-12" db="EMBL/GenBank/DDBJ databases">
        <title>Metabolic potential, ecology and presence of endohyphal bacteria is reflected in genomic diversity of Mucoromycotina.</title>
        <authorList>
            <person name="Muszewska A."/>
            <person name="Okrasinska A."/>
            <person name="Steczkiewicz K."/>
            <person name="Drgas O."/>
            <person name="Orlowska M."/>
            <person name="Perlinska-Lenart U."/>
            <person name="Aleksandrzak-Piekarczyk T."/>
            <person name="Szatraj K."/>
            <person name="Zielenkiewicz U."/>
            <person name="Pilsyk S."/>
            <person name="Malc E."/>
            <person name="Mieczkowski P."/>
            <person name="Kruszewska J.S."/>
            <person name="Biernat P."/>
            <person name="Pawlowska J."/>
        </authorList>
    </citation>
    <scope>NUCLEOTIDE SEQUENCE</scope>
    <source>
        <strain evidence="8">WA0000067209</strain>
    </source>
</reference>
<feature type="compositionally biased region" description="Polar residues" evidence="6">
    <location>
        <begin position="307"/>
        <end position="324"/>
    </location>
</feature>
<dbReference type="AlphaFoldDB" id="A0A8H7PJJ6"/>
<feature type="region of interest" description="Disordered" evidence="6">
    <location>
        <begin position="215"/>
        <end position="247"/>
    </location>
</feature>
<sequence>MTVHTKPAERNTDFELTFACIRIKAPGTPTPKRNGPVDEEKYRQKYKDIKRRIHDIEEDNDILNVRLHKARKNIGRLRLERTFLLERIEKSREHFDGDSEDSDGISDILSHNDFDLHHVHGAHRRPVIRLFEKPQRRKKDPNAPKGPGNVFFLYCRLERDKIKDQYPNENLGDVTKLLGQKWKSLTKDEKQKYYDMYKKEQEEYEVAMKSYNKENPNTSLIREPSPHASHTSPLPIDDLNSTGSFHAISSQDHGAEMALNLSRQGSSLLDEDEDLMESEPLPTQYQTTSHEVDIVSDELIEDEDSNEYQAYHSTSSPKHSNSFQRDLPDQSKFAPVDVSAPVHSNK</sequence>
<dbReference type="InterPro" id="IPR009071">
    <property type="entry name" value="HMG_box_dom"/>
</dbReference>
<dbReference type="PANTHER" id="PTHR48112">
    <property type="entry name" value="HIGH MOBILITY GROUP PROTEIN DSP1"/>
    <property type="match status" value="1"/>
</dbReference>
<organism evidence="8 9">
    <name type="scientific">Mortierella isabellina</name>
    <name type="common">Filamentous fungus</name>
    <name type="synonym">Umbelopsis isabellina</name>
    <dbReference type="NCBI Taxonomy" id="91625"/>
    <lineage>
        <taxon>Eukaryota</taxon>
        <taxon>Fungi</taxon>
        <taxon>Fungi incertae sedis</taxon>
        <taxon>Mucoromycota</taxon>
        <taxon>Mucoromycotina</taxon>
        <taxon>Umbelopsidomycetes</taxon>
        <taxon>Umbelopsidales</taxon>
        <taxon>Umbelopsidaceae</taxon>
        <taxon>Umbelopsis</taxon>
    </lineage>
</organism>
<feature type="coiled-coil region" evidence="5">
    <location>
        <begin position="39"/>
        <end position="73"/>
    </location>
</feature>
<feature type="DNA-binding region" description="HMG box" evidence="4">
    <location>
        <begin position="144"/>
        <end position="212"/>
    </location>
</feature>
<feature type="region of interest" description="Disordered" evidence="6">
    <location>
        <begin position="273"/>
        <end position="346"/>
    </location>
</feature>
<dbReference type="GO" id="GO:0003677">
    <property type="term" value="F:DNA binding"/>
    <property type="evidence" value="ECO:0007669"/>
    <property type="project" value="UniProtKB-UniRule"/>
</dbReference>
<keyword evidence="5" id="KW-0175">Coiled coil</keyword>
<dbReference type="InterPro" id="IPR036910">
    <property type="entry name" value="HMG_box_dom_sf"/>
</dbReference>
<comment type="subcellular location">
    <subcellularLocation>
        <location evidence="1">Nucleus</location>
    </subcellularLocation>
</comment>
<dbReference type="InterPro" id="IPR050342">
    <property type="entry name" value="HMGB"/>
</dbReference>
<evidence type="ECO:0000256" key="3">
    <source>
        <dbReference type="ARBA" id="ARBA00023242"/>
    </source>
</evidence>
<dbReference type="Gene3D" id="1.10.30.10">
    <property type="entry name" value="High mobility group box domain"/>
    <property type="match status" value="1"/>
</dbReference>
<gene>
    <name evidence="8" type="ORF">INT43_005972</name>
</gene>
<feature type="compositionally biased region" description="Acidic residues" evidence="6">
    <location>
        <begin position="294"/>
        <end position="306"/>
    </location>
</feature>
<dbReference type="OrthoDB" id="1919336at2759"/>
<evidence type="ECO:0000256" key="6">
    <source>
        <dbReference type="SAM" id="MobiDB-lite"/>
    </source>
</evidence>
<dbReference type="InterPro" id="IPR056513">
    <property type="entry name" value="INO80F"/>
</dbReference>
<dbReference type="Pfam" id="PF00505">
    <property type="entry name" value="HMG_box"/>
    <property type="match status" value="1"/>
</dbReference>
<name>A0A8H7PJJ6_MORIS</name>
<keyword evidence="2 4" id="KW-0238">DNA-binding</keyword>
<dbReference type="Pfam" id="PF24245">
    <property type="entry name" value="INO80F"/>
    <property type="match status" value="1"/>
</dbReference>
<proteinExistence type="predicted"/>
<keyword evidence="9" id="KW-1185">Reference proteome</keyword>
<evidence type="ECO:0000313" key="8">
    <source>
        <dbReference type="EMBL" id="KAG2174910.1"/>
    </source>
</evidence>
<evidence type="ECO:0000259" key="7">
    <source>
        <dbReference type="PROSITE" id="PS50118"/>
    </source>
</evidence>
<feature type="domain" description="HMG box" evidence="7">
    <location>
        <begin position="144"/>
        <end position="212"/>
    </location>
</feature>